<sequence>MDFKRYNEREAKQYTAHLCYQLGIVYNIAKLIAEDEPTFTALNKAYKNKDDESYDKAFNLLKQIQGVGPKRAALYLEKYYENPYRSINWEMFNILQKYQKVTGWSDNRLYDLARRIDDPSKIWDTFLYDSSITLPIAIEIYKMTTEDDVYLQNQTIEYFSNFVKLREIQNGQNRLTVQKFNINKELNEKYDVFLEVKDSVMLKNTAMDYVTILKYFNENKDSELIFELNEDIDVSDFGSDQLVAFEKLRCKKTMMLTGFAGTGKTYMLDKYIKNLIGAKVYACALAGKAVKNFVNAMSPDSMRKVTQSTVAGLRYVPKYQSELHDSTIVIVDEVSMVSMSDLAFIIRNLDDEQKLILIGDINQLPAIELDVMNWLVNDGEIELVTLDIPKRQSADSGIFKDSMSIIRKEVPDFNTEDSQVRIGATTVQKIIYENRDADIFLTTTNQVKDIINEVKSNEVRQIPNHSVFKNKLYKQEVEFHEGYQIMIGKNNVDTGLMNGDIFVINYEGHLTDPYTGEIARDLDGKPLKIGENRDYVDAGFGGKSNIIDTTAHNVQMAFAITTHKSQGSTMMKGVTVMGKGPLANRNLLYTALTRFKEKHVLYLPDETLLDTILNTDVKYEKLSKEDQQFLTEIVELEKKKEVGTNGANDTAEIF</sequence>
<evidence type="ECO:0008006" key="3">
    <source>
        <dbReference type="Google" id="ProtNLM"/>
    </source>
</evidence>
<evidence type="ECO:0000313" key="1">
    <source>
        <dbReference type="EMBL" id="QIQ66170.1"/>
    </source>
</evidence>
<dbReference type="Proteomes" id="UP000501773">
    <property type="component" value="Segment"/>
</dbReference>
<gene>
    <name evidence="1" type="ORF">nattely_3</name>
</gene>
<dbReference type="CDD" id="cd18809">
    <property type="entry name" value="SF1_C_RecD"/>
    <property type="match status" value="1"/>
</dbReference>
<organism evidence="1 2">
    <name type="scientific">Enterococcus phage nattely</name>
    <dbReference type="NCBI Taxonomy" id="2719593"/>
    <lineage>
        <taxon>Viruses</taxon>
        <taxon>Duplodnaviria</taxon>
        <taxon>Heunggongvirae</taxon>
        <taxon>Uroviricota</taxon>
        <taxon>Caudoviricetes</taxon>
        <taxon>Andrewesvirinae</taxon>
        <taxon>Vipetofemvirus</taxon>
        <taxon>Vipetofemvirus nattely</taxon>
    </lineage>
</organism>
<proteinExistence type="predicted"/>
<dbReference type="Gene3D" id="2.30.30.940">
    <property type="match status" value="1"/>
</dbReference>
<evidence type="ECO:0000313" key="2">
    <source>
        <dbReference type="Proteomes" id="UP000501773"/>
    </source>
</evidence>
<dbReference type="InterPro" id="IPR027417">
    <property type="entry name" value="P-loop_NTPase"/>
</dbReference>
<dbReference type="SUPFAM" id="SSF52540">
    <property type="entry name" value="P-loop containing nucleoside triphosphate hydrolases"/>
    <property type="match status" value="2"/>
</dbReference>
<dbReference type="EMBL" id="MT119360">
    <property type="protein sequence ID" value="QIQ66170.1"/>
    <property type="molecule type" value="Genomic_DNA"/>
</dbReference>
<dbReference type="Gene3D" id="3.40.50.300">
    <property type="entry name" value="P-loop containing nucleotide triphosphate hydrolases"/>
    <property type="match status" value="2"/>
</dbReference>
<name>A0A6G9LKK7_9CAUD</name>
<keyword evidence="2" id="KW-1185">Reference proteome</keyword>
<protein>
    <recommendedName>
        <fullName evidence="3">RecD-like DNA helicase</fullName>
    </recommendedName>
</protein>
<dbReference type="Pfam" id="PF13604">
    <property type="entry name" value="AAA_30"/>
    <property type="match status" value="1"/>
</dbReference>
<accession>A0A6G9LKK7</accession>
<reference evidence="2" key="1">
    <citation type="submission" date="2020-02" db="EMBL/GenBank/DDBJ databases">
        <authorList>
            <person name="Olsen N.S."/>
            <person name="Forero-Junco L."/>
            <person name="Kot W."/>
            <person name="Hansen L.H."/>
        </authorList>
    </citation>
    <scope>NUCLEOTIDE SEQUENCE [LARGE SCALE GENOMIC DNA]</scope>
</reference>
<dbReference type="PANTHER" id="PTHR43788">
    <property type="entry name" value="DNA2/NAM7 HELICASE FAMILY MEMBER"/>
    <property type="match status" value="1"/>
</dbReference>
<dbReference type="InterPro" id="IPR050534">
    <property type="entry name" value="Coronavir_polyprotein_1ab"/>
</dbReference>